<dbReference type="InterPro" id="IPR001907">
    <property type="entry name" value="ClpP"/>
</dbReference>
<dbReference type="GO" id="GO:0006508">
    <property type="term" value="P:proteolysis"/>
    <property type="evidence" value="ECO:0007669"/>
    <property type="project" value="InterPro"/>
</dbReference>
<dbReference type="AlphaFoldDB" id="A0A1F8DWV7"/>
<sequence>MLEIKGYITKATFDLFSSQLRHLTAQGTEEVTIYFNSPGGDVQPSLLLYETIKNSRVDTIIGVIDGECSSSAIVSFLACKKRYATKHSNIYLHAIEIKKKLPLITAEYLQERRAIQNELNGIILEKTTFPKNKLEGITNSGEDYKLFLSEAMSYGFIESIL</sequence>
<organism evidence="2 3">
    <name type="scientific">Candidatus Wolfebacteria bacterium RIFCSPHIGHO2_01_FULL_48_22</name>
    <dbReference type="NCBI Taxonomy" id="1802555"/>
    <lineage>
        <taxon>Bacteria</taxon>
        <taxon>Candidatus Wolfeibacteriota</taxon>
    </lineage>
</organism>
<dbReference type="InterPro" id="IPR029045">
    <property type="entry name" value="ClpP/crotonase-like_dom_sf"/>
</dbReference>
<name>A0A1F8DWV7_9BACT</name>
<gene>
    <name evidence="2" type="ORF">A2755_00380</name>
</gene>
<dbReference type="EMBL" id="MGIP01000001">
    <property type="protein sequence ID" value="OGM92539.1"/>
    <property type="molecule type" value="Genomic_DNA"/>
</dbReference>
<dbReference type="GO" id="GO:0004176">
    <property type="term" value="F:ATP-dependent peptidase activity"/>
    <property type="evidence" value="ECO:0007669"/>
    <property type="project" value="InterPro"/>
</dbReference>
<dbReference type="PRINTS" id="PR00127">
    <property type="entry name" value="CLPPROTEASEP"/>
</dbReference>
<dbReference type="SUPFAM" id="SSF52096">
    <property type="entry name" value="ClpP/crotonase"/>
    <property type="match status" value="1"/>
</dbReference>
<evidence type="ECO:0000256" key="1">
    <source>
        <dbReference type="ARBA" id="ARBA00007039"/>
    </source>
</evidence>
<evidence type="ECO:0000313" key="3">
    <source>
        <dbReference type="Proteomes" id="UP000177029"/>
    </source>
</evidence>
<accession>A0A1F8DWV7</accession>
<dbReference type="GO" id="GO:0004252">
    <property type="term" value="F:serine-type endopeptidase activity"/>
    <property type="evidence" value="ECO:0007669"/>
    <property type="project" value="InterPro"/>
</dbReference>
<protein>
    <recommendedName>
        <fullName evidence="4">ATP-dependent Clp protease proteolytic subunit</fullName>
    </recommendedName>
</protein>
<dbReference type="Proteomes" id="UP000177029">
    <property type="component" value="Unassembled WGS sequence"/>
</dbReference>
<evidence type="ECO:0008006" key="4">
    <source>
        <dbReference type="Google" id="ProtNLM"/>
    </source>
</evidence>
<comment type="similarity">
    <text evidence="1">Belongs to the peptidase S14 family.</text>
</comment>
<dbReference type="Pfam" id="PF00574">
    <property type="entry name" value="CLP_protease"/>
    <property type="match status" value="1"/>
</dbReference>
<evidence type="ECO:0000313" key="2">
    <source>
        <dbReference type="EMBL" id="OGM92539.1"/>
    </source>
</evidence>
<comment type="caution">
    <text evidence="2">The sequence shown here is derived from an EMBL/GenBank/DDBJ whole genome shotgun (WGS) entry which is preliminary data.</text>
</comment>
<dbReference type="STRING" id="1802555.A2755_00380"/>
<dbReference type="InterPro" id="IPR023562">
    <property type="entry name" value="ClpP/TepA"/>
</dbReference>
<reference evidence="2 3" key="1">
    <citation type="journal article" date="2016" name="Nat. Commun.">
        <title>Thousands of microbial genomes shed light on interconnected biogeochemical processes in an aquifer system.</title>
        <authorList>
            <person name="Anantharaman K."/>
            <person name="Brown C.T."/>
            <person name="Hug L.A."/>
            <person name="Sharon I."/>
            <person name="Castelle C.J."/>
            <person name="Probst A.J."/>
            <person name="Thomas B.C."/>
            <person name="Singh A."/>
            <person name="Wilkins M.J."/>
            <person name="Karaoz U."/>
            <person name="Brodie E.L."/>
            <person name="Williams K.H."/>
            <person name="Hubbard S.S."/>
            <person name="Banfield J.F."/>
        </authorList>
    </citation>
    <scope>NUCLEOTIDE SEQUENCE [LARGE SCALE GENOMIC DNA]</scope>
</reference>
<proteinExistence type="inferred from homology"/>
<dbReference type="Gene3D" id="3.90.226.10">
    <property type="entry name" value="2-enoyl-CoA Hydratase, Chain A, domain 1"/>
    <property type="match status" value="1"/>
</dbReference>